<keyword evidence="6" id="KW-1185">Reference proteome</keyword>
<evidence type="ECO:0000259" key="2">
    <source>
        <dbReference type="PROSITE" id="PS50020"/>
    </source>
</evidence>
<feature type="region of interest" description="Disordered" evidence="1">
    <location>
        <begin position="230"/>
        <end position="252"/>
    </location>
</feature>
<evidence type="ECO:0000313" key="5">
    <source>
        <dbReference type="EMBL" id="MFH4980067.1"/>
    </source>
</evidence>
<evidence type="ECO:0000313" key="6">
    <source>
        <dbReference type="Proteomes" id="UP001608902"/>
    </source>
</evidence>
<dbReference type="Gene3D" id="1.25.40.530">
    <property type="entry name" value="MyTH4 domain"/>
    <property type="match status" value="1"/>
</dbReference>
<evidence type="ECO:0000256" key="1">
    <source>
        <dbReference type="SAM" id="MobiDB-lite"/>
    </source>
</evidence>
<dbReference type="SMART" id="SM00324">
    <property type="entry name" value="RhoGAP"/>
    <property type="match status" value="1"/>
</dbReference>
<name>A0ABD6ELJ3_9BILA</name>
<dbReference type="PROSITE" id="PS51016">
    <property type="entry name" value="MYTH4"/>
    <property type="match status" value="1"/>
</dbReference>
<dbReference type="PANTHER" id="PTHR45876:SF8">
    <property type="entry name" value="FI04035P"/>
    <property type="match status" value="1"/>
</dbReference>
<feature type="region of interest" description="Disordered" evidence="1">
    <location>
        <begin position="313"/>
        <end position="334"/>
    </location>
</feature>
<dbReference type="FunFam" id="1.10.555.10:FF:000045">
    <property type="entry name" value="RhoGAP domain containing protein"/>
    <property type="match status" value="1"/>
</dbReference>
<gene>
    <name evidence="5" type="ORF">AB6A40_006776</name>
</gene>
<dbReference type="InterPro" id="IPR000857">
    <property type="entry name" value="MyTH4_dom"/>
</dbReference>
<feature type="domain" description="WW" evidence="2">
    <location>
        <begin position="57"/>
        <end position="84"/>
    </location>
</feature>
<dbReference type="EMBL" id="JBGFUD010005013">
    <property type="protein sequence ID" value="MFH4980067.1"/>
    <property type="molecule type" value="Genomic_DNA"/>
</dbReference>
<dbReference type="Gene3D" id="1.10.555.10">
    <property type="entry name" value="Rho GTPase activation protein"/>
    <property type="match status" value="1"/>
</dbReference>
<dbReference type="InterPro" id="IPR038185">
    <property type="entry name" value="MyTH4_dom_sf"/>
</dbReference>
<reference evidence="5 6" key="1">
    <citation type="submission" date="2024-08" db="EMBL/GenBank/DDBJ databases">
        <title>Gnathostoma spinigerum genome.</title>
        <authorList>
            <person name="Gonzalez-Bertolin B."/>
            <person name="Monzon S."/>
            <person name="Zaballos A."/>
            <person name="Jimenez P."/>
            <person name="Dekumyoy P."/>
            <person name="Varona S."/>
            <person name="Cuesta I."/>
            <person name="Sumanam S."/>
            <person name="Adisakwattana P."/>
            <person name="Gasser R.B."/>
            <person name="Hernandez-Gonzalez A."/>
            <person name="Young N.D."/>
            <person name="Perteguer M.J."/>
        </authorList>
    </citation>
    <scope>NUCLEOTIDE SEQUENCE [LARGE SCALE GENOMIC DNA]</scope>
    <source>
        <strain evidence="5">AL3</strain>
        <tissue evidence="5">Liver</tissue>
    </source>
</reference>
<evidence type="ECO:0000259" key="3">
    <source>
        <dbReference type="PROSITE" id="PS50238"/>
    </source>
</evidence>
<feature type="region of interest" description="Disordered" evidence="1">
    <location>
        <begin position="103"/>
        <end position="154"/>
    </location>
</feature>
<feature type="domain" description="MyTH4" evidence="4">
    <location>
        <begin position="341"/>
        <end position="494"/>
    </location>
</feature>
<dbReference type="Pfam" id="PF00784">
    <property type="entry name" value="MyTH4"/>
    <property type="match status" value="1"/>
</dbReference>
<dbReference type="PANTHER" id="PTHR45876">
    <property type="entry name" value="FI04035P"/>
    <property type="match status" value="1"/>
</dbReference>
<evidence type="ECO:0000259" key="4">
    <source>
        <dbReference type="PROSITE" id="PS51016"/>
    </source>
</evidence>
<dbReference type="Gene3D" id="2.20.70.10">
    <property type="match status" value="1"/>
</dbReference>
<dbReference type="InterPro" id="IPR036020">
    <property type="entry name" value="WW_dom_sf"/>
</dbReference>
<dbReference type="SMART" id="SM00456">
    <property type="entry name" value="WW"/>
    <property type="match status" value="2"/>
</dbReference>
<sequence length="697" mass="78405">MDPGTSAAEEPLSRIEWVEIVEPQTKQHMYANLRTGQCAWEPPEGVPVKRTQTNQWWELFDTKTQRYYYYNATTMKTVWLRPDNSDIIPLAKLQALKENTEVISNSDMEDQRVSYDTPPFKRNCETQTSPRPDRHQRSSGRKSHNSSHSSSNNIVSYAQDISPEAGIMSIRKISPRASLSRRPYASYHSVSHGCSPSVLPVLNSMKKLRVNPDEMRCAALGEPSPAFNDISFSTSSSRDKRPSVDLSPVSHHSLPSQKAVLVPCSSPSVPCYPDNSATDVVRTASSFTNSSEVHGSAHDSSCPGIKNKFPIDEMTSKKDNSSSGISTKTRSASSDSMAISWTKDSIRQPISNTDDKTVKKEAPSLFKAVQGYMGDRKTKTSIDQLALNVCEAAIGRPSIADEIFCQLMKQLTSNERCESLRRGWELLTILLSFCFPSSEEIHDRLVHFIDSNSDGLFDPPEVPVSQYALQCSRRMFRVPAIRQKPTVQLIQESRVHIFSPPQFSAPLDVLMEMQAEKYPDRVLPWIETTMIELILTSNGLHTEGLFRVPADSEQLNTARLRLDRGLVPMVHDAHVPAALLKLWLRSLPEPLIPDSFYPRCLTACYQAEEVCRIVELLPTINRFVLAKLIELLQLLTEEENVRYTKMDVGNLALVMAPNILRCSSDDPRVIFDNARREMAFIKTLILSYDTSYVKNLS</sequence>
<dbReference type="PROSITE" id="PS50020">
    <property type="entry name" value="WW_DOMAIN_2"/>
    <property type="match status" value="1"/>
</dbReference>
<proteinExistence type="predicted"/>
<protein>
    <recommendedName>
        <fullName evidence="7">Rho GTPase-activating protein 39</fullName>
    </recommendedName>
</protein>
<dbReference type="InterPro" id="IPR000198">
    <property type="entry name" value="RhoGAP_dom"/>
</dbReference>
<feature type="compositionally biased region" description="Polar residues" evidence="1">
    <location>
        <begin position="321"/>
        <end position="334"/>
    </location>
</feature>
<dbReference type="SMART" id="SM00139">
    <property type="entry name" value="MyTH4"/>
    <property type="match status" value="1"/>
</dbReference>
<accession>A0ABD6ELJ3</accession>
<dbReference type="PROSITE" id="PS50238">
    <property type="entry name" value="RHOGAP"/>
    <property type="match status" value="1"/>
</dbReference>
<comment type="caution">
    <text evidence="5">The sequence shown here is derived from an EMBL/GenBank/DDBJ whole genome shotgun (WGS) entry which is preliminary data.</text>
</comment>
<dbReference type="InterPro" id="IPR001202">
    <property type="entry name" value="WW_dom"/>
</dbReference>
<dbReference type="Proteomes" id="UP001608902">
    <property type="component" value="Unassembled WGS sequence"/>
</dbReference>
<dbReference type="AlphaFoldDB" id="A0ABD6ELJ3"/>
<organism evidence="5 6">
    <name type="scientific">Gnathostoma spinigerum</name>
    <dbReference type="NCBI Taxonomy" id="75299"/>
    <lineage>
        <taxon>Eukaryota</taxon>
        <taxon>Metazoa</taxon>
        <taxon>Ecdysozoa</taxon>
        <taxon>Nematoda</taxon>
        <taxon>Chromadorea</taxon>
        <taxon>Rhabditida</taxon>
        <taxon>Spirurina</taxon>
        <taxon>Gnathostomatomorpha</taxon>
        <taxon>Gnathostomatoidea</taxon>
        <taxon>Gnathostomatidae</taxon>
        <taxon>Gnathostoma</taxon>
    </lineage>
</organism>
<feature type="domain" description="Rho-GAP" evidence="3">
    <location>
        <begin position="505"/>
        <end position="692"/>
    </location>
</feature>
<dbReference type="Pfam" id="PF00620">
    <property type="entry name" value="RhoGAP"/>
    <property type="match status" value="1"/>
</dbReference>
<dbReference type="SUPFAM" id="SSF48350">
    <property type="entry name" value="GTPase activation domain, GAP"/>
    <property type="match status" value="1"/>
</dbReference>
<dbReference type="SUPFAM" id="SSF51045">
    <property type="entry name" value="WW domain"/>
    <property type="match status" value="1"/>
</dbReference>
<evidence type="ECO:0008006" key="7">
    <source>
        <dbReference type="Google" id="ProtNLM"/>
    </source>
</evidence>
<dbReference type="FunFam" id="2.20.70.10:FF:000022">
    <property type="entry name" value="Rho GTPase activating protein 39"/>
    <property type="match status" value="1"/>
</dbReference>
<dbReference type="InterPro" id="IPR008936">
    <property type="entry name" value="Rho_GTPase_activation_prot"/>
</dbReference>